<dbReference type="RefSeq" id="XP_026286340.1">
    <property type="nucleotide sequence ID" value="XM_026430555.2"/>
</dbReference>
<dbReference type="AlphaFoldDB" id="A0A6J1T400"/>
<dbReference type="KEGG" id="foc:113211990"/>
<feature type="compositionally biased region" description="Polar residues" evidence="1">
    <location>
        <begin position="845"/>
        <end position="859"/>
    </location>
</feature>
<feature type="region of interest" description="Disordered" evidence="1">
    <location>
        <begin position="118"/>
        <end position="146"/>
    </location>
</feature>
<protein>
    <submittedName>
        <fullName evidence="4">Katanin-interacting protein-like</fullName>
    </submittedName>
</protein>
<dbReference type="InterPro" id="IPR026704">
    <property type="entry name" value="KATNIP"/>
</dbReference>
<feature type="region of interest" description="Disordered" evidence="1">
    <location>
        <begin position="815"/>
        <end position="859"/>
    </location>
</feature>
<name>A0A6J1T400_FRAOC</name>
<gene>
    <name evidence="4" type="primary">LOC113211990</name>
</gene>
<dbReference type="Pfam" id="PF14652">
    <property type="entry name" value="DUF4457"/>
    <property type="match status" value="2"/>
</dbReference>
<evidence type="ECO:0000313" key="4">
    <source>
        <dbReference type="RefSeq" id="XP_026286340.1"/>
    </source>
</evidence>
<feature type="domain" description="KATNIP" evidence="2">
    <location>
        <begin position="484"/>
        <end position="789"/>
    </location>
</feature>
<feature type="compositionally biased region" description="Basic and acidic residues" evidence="1">
    <location>
        <begin position="72"/>
        <end position="86"/>
    </location>
</feature>
<accession>A0A6J1T400</accession>
<evidence type="ECO:0000313" key="3">
    <source>
        <dbReference type="Proteomes" id="UP000504606"/>
    </source>
</evidence>
<dbReference type="OrthoDB" id="304622at2759"/>
<sequence length="859" mass="96918">MERTVPKWLQDLSSNDRKQIQPYSAEGILSRPNEIDGDNLLSLRSESARQGRRASSSAGNSPHSPLSPSNKYRGESRFNSESSRRERLRGVRADWDQLSLQDLWDKPNRNRWLQSLRSGKSVEEERSDQLFPGRSNWASRSAEVDDRRLQEPIQSKDQHPVKTQQDLEESWNVLHTFNQKQRGRLTITTSRDIDPSGDLKDDSPLEWPISHLDRRKSSTSLEHNLRSDSRSNAYSSRDFIIPELPSGSKLTIDILSTWGDRHYLGLNGIELFTKDGLPPQIARIWASPADINILPEYNGDPRVVRNLVDGVNRTRDDLHLWLAPFTPGSHHYIYVEFSVPYTIAMLRLWNYNKSRIHSFRGAKDVEIFLDEVLIFRGEIARACGAIQGSTDAFGDTILFTTDDTILELISKYDRSFDSSVTYSQGNISSVQPYERPPTADCSESVRPFTSTIIGSTPNVVDETNGVQRWGPQPTKKIQQQLDIFLLSNWGHPSIIGLTGLEIMGPSGTLIPISPQDIQSDENRVHLHRLLDGENWTMDATHMWSFEFKSKPIILSIRIGAEHEVTGVHIWNYNASPELTSCGVRELQLRIRGKLKSEVFIVRRAPGNLHYNFGQVLRLERKGLTTTKTSALSSPSLSLTPSIVPEDEYEHTGVPTGLIFTLLIFSTWGDPYYVGLNGIEFYDAEGYRISLGFQNVAAHPESVNILEGSERDVRTPDKLIDGVNDTLDGRHMWLAPILPGKINKVYIIFNTATTVSMMKLWNYAKTPSRGVKEFGILVDELLVYNGVLDCVDGKRGSIPYRSVIFSADQTLLAREAETQTRRSSPVSPRLQATSSGQPRMADQSKRPFTSLQQRSGHPGK</sequence>
<feature type="compositionally biased region" description="Basic and acidic residues" evidence="1">
    <location>
        <begin position="191"/>
        <end position="203"/>
    </location>
</feature>
<dbReference type="InterPro" id="IPR027859">
    <property type="entry name" value="KATNIP_dom"/>
</dbReference>
<organism evidence="3 4">
    <name type="scientific">Frankliniella occidentalis</name>
    <name type="common">Western flower thrips</name>
    <name type="synonym">Euthrips occidentalis</name>
    <dbReference type="NCBI Taxonomy" id="133901"/>
    <lineage>
        <taxon>Eukaryota</taxon>
        <taxon>Metazoa</taxon>
        <taxon>Ecdysozoa</taxon>
        <taxon>Arthropoda</taxon>
        <taxon>Hexapoda</taxon>
        <taxon>Insecta</taxon>
        <taxon>Pterygota</taxon>
        <taxon>Neoptera</taxon>
        <taxon>Paraneoptera</taxon>
        <taxon>Thysanoptera</taxon>
        <taxon>Terebrantia</taxon>
        <taxon>Thripoidea</taxon>
        <taxon>Thripidae</taxon>
        <taxon>Frankliniella</taxon>
    </lineage>
</organism>
<evidence type="ECO:0000259" key="2">
    <source>
        <dbReference type="Pfam" id="PF14652"/>
    </source>
</evidence>
<feature type="region of interest" description="Disordered" evidence="1">
    <location>
        <begin position="186"/>
        <end position="206"/>
    </location>
</feature>
<keyword evidence="3" id="KW-1185">Reference proteome</keyword>
<feature type="domain" description="KATNIP" evidence="2">
    <location>
        <begin position="213"/>
        <end position="380"/>
    </location>
</feature>
<proteinExistence type="predicted"/>
<dbReference type="PANTHER" id="PTHR21534:SF0">
    <property type="entry name" value="KATANIN-INTERACTING PROTEIN"/>
    <property type="match status" value="1"/>
</dbReference>
<reference evidence="4" key="1">
    <citation type="submission" date="2025-08" db="UniProtKB">
        <authorList>
            <consortium name="RefSeq"/>
        </authorList>
    </citation>
    <scope>IDENTIFICATION</scope>
    <source>
        <tissue evidence="4">Whole organism</tissue>
    </source>
</reference>
<dbReference type="PANTHER" id="PTHR21534">
    <property type="entry name" value="KATANIN-INTERACTING PROTEIN"/>
    <property type="match status" value="1"/>
</dbReference>
<dbReference type="GeneID" id="113211990"/>
<feature type="compositionally biased region" description="Polar residues" evidence="1">
    <location>
        <begin position="820"/>
        <end position="836"/>
    </location>
</feature>
<evidence type="ECO:0000256" key="1">
    <source>
        <dbReference type="SAM" id="MobiDB-lite"/>
    </source>
</evidence>
<feature type="region of interest" description="Disordered" evidence="1">
    <location>
        <begin position="1"/>
        <end position="86"/>
    </location>
</feature>
<dbReference type="Proteomes" id="UP000504606">
    <property type="component" value="Unplaced"/>
</dbReference>